<keyword evidence="2" id="KW-0732">Signal</keyword>
<evidence type="ECO:0000256" key="2">
    <source>
        <dbReference type="SAM" id="SignalP"/>
    </source>
</evidence>
<feature type="chain" id="PRO_5029721481" evidence="2">
    <location>
        <begin position="20"/>
        <end position="208"/>
    </location>
</feature>
<dbReference type="GeneID" id="111244924"/>
<organism evidence="3 4">
    <name type="scientific">Varroa destructor</name>
    <name type="common">Honeybee mite</name>
    <dbReference type="NCBI Taxonomy" id="109461"/>
    <lineage>
        <taxon>Eukaryota</taxon>
        <taxon>Metazoa</taxon>
        <taxon>Ecdysozoa</taxon>
        <taxon>Arthropoda</taxon>
        <taxon>Chelicerata</taxon>
        <taxon>Arachnida</taxon>
        <taxon>Acari</taxon>
        <taxon>Parasitiformes</taxon>
        <taxon>Mesostigmata</taxon>
        <taxon>Gamasina</taxon>
        <taxon>Dermanyssoidea</taxon>
        <taxon>Varroidae</taxon>
        <taxon>Varroa</taxon>
    </lineage>
</organism>
<dbReference type="AlphaFoldDB" id="A0A7M7JD23"/>
<protein>
    <submittedName>
        <fullName evidence="3">Uncharacterized protein</fullName>
    </submittedName>
</protein>
<accession>A0A7M7JD23</accession>
<dbReference type="RefSeq" id="XP_022648229.1">
    <property type="nucleotide sequence ID" value="XM_022792494.1"/>
</dbReference>
<evidence type="ECO:0000256" key="1">
    <source>
        <dbReference type="SAM" id="MobiDB-lite"/>
    </source>
</evidence>
<sequence>MKWFVFLIVLLTFTRDVRAQDDDDMGDGAYGADDGGDDEGYDAPADGDDDGGYDSPTDGDDDMGGDESRARPEYVSTIERDEEPNNSAGDDNAERVDSSQRVALAVLPQPALEPTSLPTPFGSVSLFRARMPADHSMTSSDVHHRARRSIASGMAGSVLSRSKRSGHRDGGGGGGVVGPVHTYIRTDYDGNYRWGARHYVGSSYGRGL</sequence>
<evidence type="ECO:0000313" key="4">
    <source>
        <dbReference type="Proteomes" id="UP000594260"/>
    </source>
</evidence>
<feature type="region of interest" description="Disordered" evidence="1">
    <location>
        <begin position="152"/>
        <end position="175"/>
    </location>
</feature>
<dbReference type="OrthoDB" id="6515038at2759"/>
<dbReference type="KEGG" id="vde:111244924"/>
<dbReference type="InParanoid" id="A0A7M7JD23"/>
<proteinExistence type="predicted"/>
<name>A0A7M7JD23_VARDE</name>
<dbReference type="EnsemblMetazoa" id="XM_022792494">
    <property type="protein sequence ID" value="XP_022648229"/>
    <property type="gene ID" value="LOC111244924"/>
</dbReference>
<feature type="signal peptide" evidence="2">
    <location>
        <begin position="1"/>
        <end position="19"/>
    </location>
</feature>
<keyword evidence="4" id="KW-1185">Reference proteome</keyword>
<feature type="region of interest" description="Disordered" evidence="1">
    <location>
        <begin position="20"/>
        <end position="98"/>
    </location>
</feature>
<evidence type="ECO:0000313" key="3">
    <source>
        <dbReference type="EnsemblMetazoa" id="XP_022648229"/>
    </source>
</evidence>
<dbReference type="Proteomes" id="UP000594260">
    <property type="component" value="Unplaced"/>
</dbReference>
<feature type="compositionally biased region" description="Acidic residues" evidence="1">
    <location>
        <begin position="34"/>
        <end position="65"/>
    </location>
</feature>
<reference evidence="3" key="1">
    <citation type="submission" date="2021-01" db="UniProtKB">
        <authorList>
            <consortium name="EnsemblMetazoa"/>
        </authorList>
    </citation>
    <scope>IDENTIFICATION</scope>
</reference>